<keyword evidence="3" id="KW-0564">Palmitate</keyword>
<dbReference type="PROSITE" id="PS51257">
    <property type="entry name" value="PROKAR_LIPOPROTEIN"/>
    <property type="match status" value="1"/>
</dbReference>
<dbReference type="EMBL" id="JAEMNX010000021">
    <property type="protein sequence ID" value="MBJ7539173.1"/>
    <property type="molecule type" value="Genomic_DNA"/>
</dbReference>
<keyword evidence="7" id="KW-1185">Reference proteome</keyword>
<keyword evidence="4" id="KW-0449">Lipoprotein</keyword>
<dbReference type="InterPro" id="IPR018660">
    <property type="entry name" value="MliC"/>
</dbReference>
<dbReference type="Proteomes" id="UP000628710">
    <property type="component" value="Unassembled WGS sequence"/>
</dbReference>
<proteinExistence type="predicted"/>
<evidence type="ECO:0000256" key="1">
    <source>
        <dbReference type="ARBA" id="ARBA00022729"/>
    </source>
</evidence>
<evidence type="ECO:0000256" key="3">
    <source>
        <dbReference type="ARBA" id="ARBA00023139"/>
    </source>
</evidence>
<feature type="domain" description="C-type lysozyme inhibitor" evidence="5">
    <location>
        <begin position="55"/>
        <end position="113"/>
    </location>
</feature>
<evidence type="ECO:0000313" key="7">
    <source>
        <dbReference type="Proteomes" id="UP000628710"/>
    </source>
</evidence>
<evidence type="ECO:0000256" key="4">
    <source>
        <dbReference type="ARBA" id="ARBA00023288"/>
    </source>
</evidence>
<keyword evidence="2" id="KW-0472">Membrane</keyword>
<reference evidence="6" key="1">
    <citation type="submission" date="2020-12" db="EMBL/GenBank/DDBJ databases">
        <title>Marinomonas arctica sp. nov., a psychrotolerant bacterium isolated from the Arctic.</title>
        <authorList>
            <person name="Zhang Y."/>
        </authorList>
    </citation>
    <scope>NUCLEOTIDE SEQUENCE</scope>
    <source>
        <strain evidence="6">C1424</strain>
    </source>
</reference>
<protein>
    <submittedName>
        <fullName evidence="6">MliC family protein</fullName>
    </submittedName>
</protein>
<evidence type="ECO:0000256" key="2">
    <source>
        <dbReference type="ARBA" id="ARBA00023136"/>
    </source>
</evidence>
<dbReference type="Gene3D" id="2.40.128.200">
    <property type="match status" value="1"/>
</dbReference>
<evidence type="ECO:0000259" key="5">
    <source>
        <dbReference type="Pfam" id="PF09864"/>
    </source>
</evidence>
<comment type="caution">
    <text evidence="6">The sequence shown here is derived from an EMBL/GenBank/DDBJ whole genome shotgun (WGS) entry which is preliminary data.</text>
</comment>
<organism evidence="6 7">
    <name type="scientific">Marinomonas transparens</name>
    <dbReference type="NCBI Taxonomy" id="2795388"/>
    <lineage>
        <taxon>Bacteria</taxon>
        <taxon>Pseudomonadati</taxon>
        <taxon>Pseudomonadota</taxon>
        <taxon>Gammaproteobacteria</taxon>
        <taxon>Oceanospirillales</taxon>
        <taxon>Oceanospirillaceae</taxon>
        <taxon>Marinomonas</taxon>
    </lineage>
</organism>
<sequence length="126" mass="14335">MLMIKITKTGFQSVLLSSVFLGLVSCGTSQHTDFLNELENESALEEVEQTNAAYYSCDQKPLVVYFHGDKANIFWQQKNYHLTQVTGESGSLFLGEELSFWVQGGHGRLEFYNMANFRCQLLHIES</sequence>
<dbReference type="InterPro" id="IPR036328">
    <property type="entry name" value="MliC_sf"/>
</dbReference>
<gene>
    <name evidence="6" type="ORF">I8J31_15960</name>
</gene>
<dbReference type="SUPFAM" id="SSF141488">
    <property type="entry name" value="YdhA-like"/>
    <property type="match status" value="1"/>
</dbReference>
<name>A0A934JR61_9GAMM</name>
<dbReference type="Pfam" id="PF09864">
    <property type="entry name" value="MliC"/>
    <property type="match status" value="1"/>
</dbReference>
<dbReference type="AlphaFoldDB" id="A0A934JR61"/>
<accession>A0A934JR61</accession>
<keyword evidence="1" id="KW-0732">Signal</keyword>
<evidence type="ECO:0000313" key="6">
    <source>
        <dbReference type="EMBL" id="MBJ7539173.1"/>
    </source>
</evidence>